<comment type="caution">
    <text evidence="3">The sequence shown here is derived from an EMBL/GenBank/DDBJ whole genome shotgun (WGS) entry which is preliminary data.</text>
</comment>
<keyword evidence="2" id="KW-0812">Transmembrane</keyword>
<organism evidence="3 4">
    <name type="scientific">Dimargaris verticillata</name>
    <dbReference type="NCBI Taxonomy" id="2761393"/>
    <lineage>
        <taxon>Eukaryota</taxon>
        <taxon>Fungi</taxon>
        <taxon>Fungi incertae sedis</taxon>
        <taxon>Zoopagomycota</taxon>
        <taxon>Kickxellomycotina</taxon>
        <taxon>Dimargaritomycetes</taxon>
        <taxon>Dimargaritales</taxon>
        <taxon>Dimargaritaceae</taxon>
        <taxon>Dimargaris</taxon>
    </lineage>
</organism>
<gene>
    <name evidence="3" type="ORF">H4R34_004325</name>
</gene>
<reference evidence="3" key="1">
    <citation type="submission" date="2022-07" db="EMBL/GenBank/DDBJ databases">
        <title>Phylogenomic reconstructions and comparative analyses of Kickxellomycotina fungi.</title>
        <authorList>
            <person name="Reynolds N.K."/>
            <person name="Stajich J.E."/>
            <person name="Barry K."/>
            <person name="Grigoriev I.V."/>
            <person name="Crous P."/>
            <person name="Smith M.E."/>
        </authorList>
    </citation>
    <scope>NUCLEOTIDE SEQUENCE</scope>
    <source>
        <strain evidence="3">RSA 567</strain>
    </source>
</reference>
<evidence type="ECO:0000313" key="3">
    <source>
        <dbReference type="EMBL" id="KAJ1975463.1"/>
    </source>
</evidence>
<protein>
    <submittedName>
        <fullName evidence="3">Uncharacterized protein</fullName>
    </submittedName>
</protein>
<evidence type="ECO:0000256" key="2">
    <source>
        <dbReference type="SAM" id="Phobius"/>
    </source>
</evidence>
<dbReference type="OrthoDB" id="5543632at2759"/>
<dbReference type="EMBL" id="JANBQB010000524">
    <property type="protein sequence ID" value="KAJ1975463.1"/>
    <property type="molecule type" value="Genomic_DNA"/>
</dbReference>
<feature type="transmembrane region" description="Helical" evidence="2">
    <location>
        <begin position="12"/>
        <end position="34"/>
    </location>
</feature>
<feature type="transmembrane region" description="Helical" evidence="2">
    <location>
        <begin position="54"/>
        <end position="76"/>
    </location>
</feature>
<feature type="region of interest" description="Disordered" evidence="1">
    <location>
        <begin position="87"/>
        <end position="156"/>
    </location>
</feature>
<keyword evidence="2" id="KW-0472">Membrane</keyword>
<evidence type="ECO:0000256" key="1">
    <source>
        <dbReference type="SAM" id="MobiDB-lite"/>
    </source>
</evidence>
<keyword evidence="4" id="KW-1185">Reference proteome</keyword>
<sequence length="156" mass="16645">MVSTQFYAAQRRLGYGCIALSSLLMVTAIIMLGVHTRIARKKYMGHKKSRALIYGSWGLLLVSSVLLCLGMLLSLINVNRAEKEDHYGQHTLAAPPPPPAAGIAQSGAYAQPTVAPGTYRSAQTPPPPPPAPAPAASPHARNDDAEVHVQFPQPTQ</sequence>
<dbReference type="AlphaFoldDB" id="A0A9W8AZ31"/>
<keyword evidence="2" id="KW-1133">Transmembrane helix</keyword>
<dbReference type="Proteomes" id="UP001151582">
    <property type="component" value="Unassembled WGS sequence"/>
</dbReference>
<name>A0A9W8AZ31_9FUNG</name>
<accession>A0A9W8AZ31</accession>
<feature type="compositionally biased region" description="Pro residues" evidence="1">
    <location>
        <begin position="124"/>
        <end position="135"/>
    </location>
</feature>
<proteinExistence type="predicted"/>
<evidence type="ECO:0000313" key="4">
    <source>
        <dbReference type="Proteomes" id="UP001151582"/>
    </source>
</evidence>